<dbReference type="InterPro" id="IPR000608">
    <property type="entry name" value="UBC"/>
</dbReference>
<reference evidence="3 4" key="1">
    <citation type="journal article" date="2014" name="Genome Announc.">
        <title>Draft genome sequence of Sclerotinia borealis, a psychrophilic plant pathogenic fungus.</title>
        <authorList>
            <person name="Mardanov A.V."/>
            <person name="Beletsky A.V."/>
            <person name="Kadnikov V.V."/>
            <person name="Ignatov A.N."/>
            <person name="Ravin N.V."/>
        </authorList>
    </citation>
    <scope>NUCLEOTIDE SEQUENCE [LARGE SCALE GENOMIC DNA]</scope>
    <source>
        <strain evidence="4">F-4157</strain>
    </source>
</reference>
<dbReference type="PANTHER" id="PTHR24067">
    <property type="entry name" value="UBIQUITIN-CONJUGATING ENZYME E2"/>
    <property type="match status" value="1"/>
</dbReference>
<comment type="caution">
    <text evidence="3">The sequence shown here is derived from an EMBL/GenBank/DDBJ whole genome shotgun (WGS) entry which is preliminary data.</text>
</comment>
<gene>
    <name evidence="3" type="ORF">SBOR_9860</name>
</gene>
<dbReference type="Pfam" id="PF00179">
    <property type="entry name" value="UQ_con"/>
    <property type="match status" value="2"/>
</dbReference>
<keyword evidence="1" id="KW-0833">Ubl conjugation pathway</keyword>
<dbReference type="InterPro" id="IPR050113">
    <property type="entry name" value="Ub_conjugating_enzyme"/>
</dbReference>
<feature type="domain" description="UBC core" evidence="2">
    <location>
        <begin position="299"/>
        <end position="447"/>
    </location>
</feature>
<dbReference type="SUPFAM" id="SSF54495">
    <property type="entry name" value="UBC-like"/>
    <property type="match status" value="2"/>
</dbReference>
<sequence length="447" mass="50983">MSNHSVIRIAKELGDIQRGSDLSLAVACQDIDVRSVRAIIIGPPDTPYEFGFFDFSVRFGKDYPGKAPSVIATTTNGGRCRFNPNIYAQGKVCLSILGTWRGERGEEWSSAQGLESILISIQSLMSSNPYENEPGFETANDESDKENQKDYVAKIRHETLRISVIQRLEEYLNITAAGKVIPYTPSDDDDTSDNELDRELLDEDSVAFEPFKDLCKRRFLWYYDSYMLAISKAKKEVRDGQAFTRMPFEGGGNTMEGKFNYTELEKRLKFIRTTLDAETAHWATEGLLLQKKESSVAANLQSQFEQVVESYKRNKTVTLDVELENKNPFVWIITYFGRPMTNLDGGLFRIKLHISPRFPEEQLRAKFETSLFHHRIGVDGTPCYTPKRSDDVKSHIESIIEALEEVSPAYDPRTLVNLEAAKLLWGSTDDKKTYNRKLRRSVQRSME</sequence>
<dbReference type="Proteomes" id="UP000019487">
    <property type="component" value="Unassembled WGS sequence"/>
</dbReference>
<evidence type="ECO:0000259" key="2">
    <source>
        <dbReference type="PROSITE" id="PS50127"/>
    </source>
</evidence>
<dbReference type="SMART" id="SM00212">
    <property type="entry name" value="UBCc"/>
    <property type="match status" value="1"/>
</dbReference>
<dbReference type="AlphaFoldDB" id="W9C205"/>
<feature type="domain" description="UBC core" evidence="2">
    <location>
        <begin position="4"/>
        <end position="164"/>
    </location>
</feature>
<accession>W9C205</accession>
<dbReference type="EMBL" id="AYSA01000788">
    <property type="protein sequence ID" value="ESZ89753.1"/>
    <property type="molecule type" value="Genomic_DNA"/>
</dbReference>
<evidence type="ECO:0000256" key="1">
    <source>
        <dbReference type="ARBA" id="ARBA00022786"/>
    </source>
</evidence>
<dbReference type="CDD" id="cd00195">
    <property type="entry name" value="UBCc_UEV"/>
    <property type="match status" value="1"/>
</dbReference>
<dbReference type="Gene3D" id="3.10.110.10">
    <property type="entry name" value="Ubiquitin Conjugating Enzyme"/>
    <property type="match status" value="2"/>
</dbReference>
<evidence type="ECO:0000313" key="3">
    <source>
        <dbReference type="EMBL" id="ESZ89753.1"/>
    </source>
</evidence>
<dbReference type="STRING" id="1432307.W9C205"/>
<dbReference type="InterPro" id="IPR016135">
    <property type="entry name" value="UBQ-conjugating_enzyme/RWD"/>
</dbReference>
<proteinExistence type="predicted"/>
<dbReference type="PROSITE" id="PS50127">
    <property type="entry name" value="UBC_2"/>
    <property type="match status" value="2"/>
</dbReference>
<dbReference type="HOGENOM" id="CLU_037142_0_0_1"/>
<keyword evidence="4" id="KW-1185">Reference proteome</keyword>
<organism evidence="3 4">
    <name type="scientific">Sclerotinia borealis (strain F-4128)</name>
    <dbReference type="NCBI Taxonomy" id="1432307"/>
    <lineage>
        <taxon>Eukaryota</taxon>
        <taxon>Fungi</taxon>
        <taxon>Dikarya</taxon>
        <taxon>Ascomycota</taxon>
        <taxon>Pezizomycotina</taxon>
        <taxon>Leotiomycetes</taxon>
        <taxon>Helotiales</taxon>
        <taxon>Sclerotiniaceae</taxon>
        <taxon>Sclerotinia</taxon>
    </lineage>
</organism>
<dbReference type="CDD" id="cd23809">
    <property type="entry name" value="UBCc_UBE2Z"/>
    <property type="match status" value="1"/>
</dbReference>
<evidence type="ECO:0000313" key="4">
    <source>
        <dbReference type="Proteomes" id="UP000019487"/>
    </source>
</evidence>
<protein>
    <submittedName>
        <fullName evidence="3">Ubiquitin-conjugating enzyme E2Z</fullName>
    </submittedName>
</protein>
<name>W9C205_SCLBF</name>
<dbReference type="OrthoDB" id="1926878at2759"/>